<comment type="caution">
    <text evidence="2">The sequence shown here is derived from an EMBL/GenBank/DDBJ whole genome shotgun (WGS) entry which is preliminary data.</text>
</comment>
<protein>
    <recommendedName>
        <fullName evidence="3">PepSY domain-containing protein</fullName>
    </recommendedName>
</protein>
<name>A0A7V6A4Y4_9BACT</name>
<dbReference type="EMBL" id="DTGR01000155">
    <property type="protein sequence ID" value="HHS29953.1"/>
    <property type="molecule type" value="Genomic_DNA"/>
</dbReference>
<proteinExistence type="predicted"/>
<sequence length="174" mass="18567">MKTVSAGIGILAISLLLSLPAYAKKDKGEAYQIQPTITAEQAKAAVTAALPQLSLGKPFTKQGKRGDIKLEVPMLLESKVVGRVRLNPLTGEVLVKGQKLEAQKLSVSPEQAAGAVQKILPNLQVGSAWLGKQGEWKVPLLYQGAVITEMSVHGQNGSVLPDWKAARDVSFFGR</sequence>
<evidence type="ECO:0000313" key="2">
    <source>
        <dbReference type="EMBL" id="HHS29953.1"/>
    </source>
</evidence>
<feature type="signal peptide" evidence="1">
    <location>
        <begin position="1"/>
        <end position="23"/>
    </location>
</feature>
<evidence type="ECO:0000256" key="1">
    <source>
        <dbReference type="SAM" id="SignalP"/>
    </source>
</evidence>
<feature type="chain" id="PRO_5030507330" description="PepSY domain-containing protein" evidence="1">
    <location>
        <begin position="24"/>
        <end position="174"/>
    </location>
</feature>
<evidence type="ECO:0008006" key="3">
    <source>
        <dbReference type="Google" id="ProtNLM"/>
    </source>
</evidence>
<organism evidence="2">
    <name type="scientific">Desulfobacca acetoxidans</name>
    <dbReference type="NCBI Taxonomy" id="60893"/>
    <lineage>
        <taxon>Bacteria</taxon>
        <taxon>Pseudomonadati</taxon>
        <taxon>Thermodesulfobacteriota</taxon>
        <taxon>Desulfobaccia</taxon>
        <taxon>Desulfobaccales</taxon>
        <taxon>Desulfobaccaceae</taxon>
        <taxon>Desulfobacca</taxon>
    </lineage>
</organism>
<gene>
    <name evidence="2" type="ORF">ENV52_09680</name>
</gene>
<dbReference type="AlphaFoldDB" id="A0A7V6A4Y4"/>
<reference evidence="2" key="1">
    <citation type="journal article" date="2020" name="mSystems">
        <title>Genome- and Community-Level Interaction Insights into Carbon Utilization and Element Cycling Functions of Hydrothermarchaeota in Hydrothermal Sediment.</title>
        <authorList>
            <person name="Zhou Z."/>
            <person name="Liu Y."/>
            <person name="Xu W."/>
            <person name="Pan J."/>
            <person name="Luo Z.H."/>
            <person name="Li M."/>
        </authorList>
    </citation>
    <scope>NUCLEOTIDE SEQUENCE [LARGE SCALE GENOMIC DNA]</scope>
    <source>
        <strain evidence="2">SpSt-767</strain>
    </source>
</reference>
<keyword evidence="1" id="KW-0732">Signal</keyword>
<accession>A0A7V6A4Y4</accession>